<evidence type="ECO:0000256" key="5">
    <source>
        <dbReference type="ARBA" id="ARBA00022927"/>
    </source>
</evidence>
<feature type="domain" description="VPS37 C-terminal" evidence="6">
    <location>
        <begin position="16"/>
        <end position="57"/>
    </location>
</feature>
<dbReference type="InterPro" id="IPR009851">
    <property type="entry name" value="Mod_r"/>
</dbReference>
<keyword evidence="3" id="KW-0813">Transport</keyword>
<comment type="caution">
    <text evidence="7">The sequence shown here is derived from an EMBL/GenBank/DDBJ whole genome shotgun (WGS) entry which is preliminary data.</text>
</comment>
<evidence type="ECO:0000256" key="4">
    <source>
        <dbReference type="ARBA" id="ARBA00022753"/>
    </source>
</evidence>
<dbReference type="OrthoDB" id="10260857at2759"/>
<evidence type="ECO:0000256" key="3">
    <source>
        <dbReference type="ARBA" id="ARBA00022448"/>
    </source>
</evidence>
<organism evidence="7 8">
    <name type="scientific">Artemisia annua</name>
    <name type="common">Sweet wormwood</name>
    <dbReference type="NCBI Taxonomy" id="35608"/>
    <lineage>
        <taxon>Eukaryota</taxon>
        <taxon>Viridiplantae</taxon>
        <taxon>Streptophyta</taxon>
        <taxon>Embryophyta</taxon>
        <taxon>Tracheophyta</taxon>
        <taxon>Spermatophyta</taxon>
        <taxon>Magnoliopsida</taxon>
        <taxon>eudicotyledons</taxon>
        <taxon>Gunneridae</taxon>
        <taxon>Pentapetalae</taxon>
        <taxon>asterids</taxon>
        <taxon>campanulids</taxon>
        <taxon>Asterales</taxon>
        <taxon>Asteraceae</taxon>
        <taxon>Asteroideae</taxon>
        <taxon>Anthemideae</taxon>
        <taxon>Artemisiinae</taxon>
        <taxon>Artemisia</taxon>
    </lineage>
</organism>
<evidence type="ECO:0000313" key="8">
    <source>
        <dbReference type="Proteomes" id="UP000245207"/>
    </source>
</evidence>
<dbReference type="InterPro" id="IPR037202">
    <property type="entry name" value="ESCRT_assembly_dom"/>
</dbReference>
<evidence type="ECO:0000256" key="2">
    <source>
        <dbReference type="ARBA" id="ARBA00007617"/>
    </source>
</evidence>
<name>A0A2U1P138_ARTAN</name>
<reference evidence="7 8" key="1">
    <citation type="journal article" date="2018" name="Mol. Plant">
        <title>The genome of Artemisia annua provides insight into the evolution of Asteraceae family and artemisinin biosynthesis.</title>
        <authorList>
            <person name="Shen Q."/>
            <person name="Zhang L."/>
            <person name="Liao Z."/>
            <person name="Wang S."/>
            <person name="Yan T."/>
            <person name="Shi P."/>
            <person name="Liu M."/>
            <person name="Fu X."/>
            <person name="Pan Q."/>
            <person name="Wang Y."/>
            <person name="Lv Z."/>
            <person name="Lu X."/>
            <person name="Zhang F."/>
            <person name="Jiang W."/>
            <person name="Ma Y."/>
            <person name="Chen M."/>
            <person name="Hao X."/>
            <person name="Li L."/>
            <person name="Tang Y."/>
            <person name="Lv G."/>
            <person name="Zhou Y."/>
            <person name="Sun X."/>
            <person name="Brodelius P.E."/>
            <person name="Rose J.K.C."/>
            <person name="Tang K."/>
        </authorList>
    </citation>
    <scope>NUCLEOTIDE SEQUENCE [LARGE SCALE GENOMIC DNA]</scope>
    <source>
        <strain evidence="8">cv. Huhao1</strain>
        <tissue evidence="7">Leaf</tissue>
    </source>
</reference>
<comment type="subcellular location">
    <subcellularLocation>
        <location evidence="1">Endosome</location>
    </subcellularLocation>
</comment>
<dbReference type="GO" id="GO:0000813">
    <property type="term" value="C:ESCRT I complex"/>
    <property type="evidence" value="ECO:0007669"/>
    <property type="project" value="UniProtKB-ARBA"/>
</dbReference>
<evidence type="ECO:0000259" key="6">
    <source>
        <dbReference type="Pfam" id="PF07200"/>
    </source>
</evidence>
<dbReference type="Pfam" id="PF07200">
    <property type="entry name" value="Mod_r"/>
    <property type="match status" value="1"/>
</dbReference>
<comment type="similarity">
    <text evidence="2">Belongs to the VPS37 family.</text>
</comment>
<dbReference type="Gene3D" id="1.10.287.660">
    <property type="entry name" value="Helix hairpin bin"/>
    <property type="match status" value="1"/>
</dbReference>
<keyword evidence="5" id="KW-0653">Protein transport</keyword>
<dbReference type="SUPFAM" id="SSF140111">
    <property type="entry name" value="Endosomal sorting complex assembly domain"/>
    <property type="match status" value="1"/>
</dbReference>
<gene>
    <name evidence="7" type="ORF">CTI12_AA206070</name>
</gene>
<dbReference type="InterPro" id="IPR029012">
    <property type="entry name" value="Helix_hairpin_bin_sf"/>
</dbReference>
<evidence type="ECO:0000256" key="1">
    <source>
        <dbReference type="ARBA" id="ARBA00004177"/>
    </source>
</evidence>
<accession>A0A2U1P138</accession>
<sequence>MGGSGLWQISEGWFLESMNKTKEESEKLHKQLLEKEIDITNFSQKHKKLRVDYHLTHLAASTSFSS</sequence>
<keyword evidence="8" id="KW-1185">Reference proteome</keyword>
<dbReference type="STRING" id="35608.A0A2U1P138"/>
<dbReference type="GO" id="GO:0015031">
    <property type="term" value="P:protein transport"/>
    <property type="evidence" value="ECO:0007669"/>
    <property type="project" value="UniProtKB-KW"/>
</dbReference>
<protein>
    <submittedName>
        <fullName evidence="7">Modifier of rudimentary (Mod(R)) protein</fullName>
    </submittedName>
</protein>
<proteinExistence type="inferred from homology"/>
<dbReference type="AlphaFoldDB" id="A0A2U1P138"/>
<dbReference type="EMBL" id="PKPP01001849">
    <property type="protein sequence ID" value="PWA79476.1"/>
    <property type="molecule type" value="Genomic_DNA"/>
</dbReference>
<keyword evidence="4" id="KW-0967">Endosome</keyword>
<dbReference type="Proteomes" id="UP000245207">
    <property type="component" value="Unassembled WGS sequence"/>
</dbReference>
<evidence type="ECO:0000313" key="7">
    <source>
        <dbReference type="EMBL" id="PWA79476.1"/>
    </source>
</evidence>